<dbReference type="AlphaFoldDB" id="X5HIZ7"/>
<evidence type="ECO:0000256" key="7">
    <source>
        <dbReference type="ARBA" id="ARBA00023163"/>
    </source>
</evidence>
<dbReference type="InterPro" id="IPR003716">
    <property type="entry name" value="DNA-dir_RNA_pol_omega"/>
</dbReference>
<evidence type="ECO:0000256" key="2">
    <source>
        <dbReference type="ARBA" id="ARBA00012418"/>
    </source>
</evidence>
<dbReference type="GO" id="GO:0000428">
    <property type="term" value="C:DNA-directed RNA polymerase complex"/>
    <property type="evidence" value="ECO:0007669"/>
    <property type="project" value="UniProtKB-KW"/>
</dbReference>
<dbReference type="OrthoDB" id="9796300at2"/>
<keyword evidence="4 11" id="KW-0240">DNA-directed RNA polymerase</keyword>
<dbReference type="EMBL" id="CP007481">
    <property type="protein sequence ID" value="AHX11014.1"/>
    <property type="molecule type" value="Genomic_DNA"/>
</dbReference>
<sequence>MGDWRFFEDNDLACSKFELVVLTSQRAYDLQSGALAEIEHDESDKSPIIALKELYSKTLDHEKLFRSAVKRVVHFSGSGYSGVSAGCGVAKLPAQALVESIDRELIKEKEPGNFVDTGFSFIEDEEGE</sequence>
<evidence type="ECO:0000313" key="12">
    <source>
        <dbReference type="Proteomes" id="UP000023755"/>
    </source>
</evidence>
<dbReference type="InterPro" id="IPR036161">
    <property type="entry name" value="RPB6/omega-like_sf"/>
</dbReference>
<gene>
    <name evidence="11" type="primary">rpoZ</name>
    <name evidence="11" type="ORF">NHE_0039</name>
</gene>
<reference evidence="11 12" key="1">
    <citation type="submission" date="2014-03" db="EMBL/GenBank/DDBJ databases">
        <title>Sequencing and Comparison of Genomes and Transcriptome Profiles of Human Ehrlichiosis Agents.</title>
        <authorList>
            <person name="Lin M."/>
            <person name="Daugherty S.C."/>
            <person name="Nagaraj S."/>
            <person name="Cheng Z."/>
            <person name="Xiong Q."/>
            <person name="Lin F.-Y."/>
            <person name="Sengamalay N."/>
            <person name="Ott S."/>
            <person name="Godinez A."/>
            <person name="Tallon L.J."/>
            <person name="Sadzewicz L."/>
            <person name="Fraser C.M."/>
            <person name="Dunning Hotopp J.C."/>
            <person name="Rikihisa Y."/>
        </authorList>
    </citation>
    <scope>NUCLEOTIDE SEQUENCE [LARGE SCALE GENOMIC DNA]</scope>
    <source>
        <strain evidence="11 12">Oregon</strain>
    </source>
</reference>
<comment type="catalytic activity">
    <reaction evidence="10">
        <text>RNA(n) + a ribonucleoside 5'-triphosphate = RNA(n+1) + diphosphate</text>
        <dbReference type="Rhea" id="RHEA:21248"/>
        <dbReference type="Rhea" id="RHEA-COMP:14527"/>
        <dbReference type="Rhea" id="RHEA-COMP:17342"/>
        <dbReference type="ChEBI" id="CHEBI:33019"/>
        <dbReference type="ChEBI" id="CHEBI:61557"/>
        <dbReference type="ChEBI" id="CHEBI:140395"/>
        <dbReference type="EC" id="2.7.7.6"/>
    </reaction>
</comment>
<dbReference type="GO" id="GO:0003677">
    <property type="term" value="F:DNA binding"/>
    <property type="evidence" value="ECO:0007669"/>
    <property type="project" value="InterPro"/>
</dbReference>
<dbReference type="Proteomes" id="UP000023755">
    <property type="component" value="Chromosome"/>
</dbReference>
<dbReference type="SUPFAM" id="SSF63562">
    <property type="entry name" value="RPB6/omega subunit-like"/>
    <property type="match status" value="1"/>
</dbReference>
<evidence type="ECO:0000313" key="11">
    <source>
        <dbReference type="EMBL" id="AHX11014.1"/>
    </source>
</evidence>
<name>X5HIZ7_9RICK</name>
<evidence type="ECO:0000256" key="6">
    <source>
        <dbReference type="ARBA" id="ARBA00022695"/>
    </source>
</evidence>
<keyword evidence="6 11" id="KW-0548">Nucleotidyltransferase</keyword>
<proteinExistence type="inferred from homology"/>
<keyword evidence="7" id="KW-0804">Transcription</keyword>
<accession>X5HIZ7</accession>
<evidence type="ECO:0000256" key="3">
    <source>
        <dbReference type="ARBA" id="ARBA00013725"/>
    </source>
</evidence>
<dbReference type="Gene3D" id="3.90.940.10">
    <property type="match status" value="1"/>
</dbReference>
<dbReference type="STRING" id="1286528.NHE_0039"/>
<dbReference type="EC" id="2.7.7.6" evidence="2"/>
<evidence type="ECO:0000256" key="8">
    <source>
        <dbReference type="ARBA" id="ARBA00029924"/>
    </source>
</evidence>
<evidence type="ECO:0000256" key="4">
    <source>
        <dbReference type="ARBA" id="ARBA00022478"/>
    </source>
</evidence>
<dbReference type="InterPro" id="IPR006110">
    <property type="entry name" value="Pol_omega/Rpo6/RPB6"/>
</dbReference>
<keyword evidence="5 11" id="KW-0808">Transferase</keyword>
<evidence type="ECO:0000256" key="5">
    <source>
        <dbReference type="ARBA" id="ARBA00022679"/>
    </source>
</evidence>
<evidence type="ECO:0000256" key="10">
    <source>
        <dbReference type="ARBA" id="ARBA00048552"/>
    </source>
</evidence>
<comment type="similarity">
    <text evidence="1">Belongs to the RNA polymerase subunit omega family.</text>
</comment>
<dbReference type="NCBIfam" id="TIGR00690">
    <property type="entry name" value="rpoZ"/>
    <property type="match status" value="1"/>
</dbReference>
<organism evidence="11 12">
    <name type="scientific">Neorickettsia helminthoeca str. Oregon</name>
    <dbReference type="NCBI Taxonomy" id="1286528"/>
    <lineage>
        <taxon>Bacteria</taxon>
        <taxon>Pseudomonadati</taxon>
        <taxon>Pseudomonadota</taxon>
        <taxon>Alphaproteobacteria</taxon>
        <taxon>Rickettsiales</taxon>
        <taxon>Anaplasmataceae</taxon>
        <taxon>Neorickettsia</taxon>
    </lineage>
</organism>
<dbReference type="GO" id="GO:0006351">
    <property type="term" value="P:DNA-templated transcription"/>
    <property type="evidence" value="ECO:0007669"/>
    <property type="project" value="InterPro"/>
</dbReference>
<dbReference type="Pfam" id="PF01192">
    <property type="entry name" value="RNA_pol_Rpb6"/>
    <property type="match status" value="1"/>
</dbReference>
<dbReference type="HOGENOM" id="CLU_160656_0_0_5"/>
<evidence type="ECO:0000256" key="1">
    <source>
        <dbReference type="ARBA" id="ARBA00006711"/>
    </source>
</evidence>
<keyword evidence="12" id="KW-1185">Reference proteome</keyword>
<dbReference type="RefSeq" id="WP_038558689.1">
    <property type="nucleotide sequence ID" value="NZ_CP007481.1"/>
</dbReference>
<dbReference type="GO" id="GO:0003899">
    <property type="term" value="F:DNA-directed RNA polymerase activity"/>
    <property type="evidence" value="ECO:0007669"/>
    <property type="project" value="UniProtKB-EC"/>
</dbReference>
<evidence type="ECO:0000256" key="9">
    <source>
        <dbReference type="ARBA" id="ARBA00030998"/>
    </source>
</evidence>
<protein>
    <recommendedName>
        <fullName evidence="3">DNA-directed RNA polymerase subunit omega</fullName>
        <ecNumber evidence="2">2.7.7.6</ecNumber>
    </recommendedName>
    <alternativeName>
        <fullName evidence="9">RNA polymerase omega subunit</fullName>
    </alternativeName>
    <alternativeName>
        <fullName evidence="8">Transcriptase subunit omega</fullName>
    </alternativeName>
</protein>
<dbReference type="KEGG" id="nhm:NHE_0039"/>